<evidence type="ECO:0000313" key="6">
    <source>
        <dbReference type="EMBL" id="GJJ74755.1"/>
    </source>
</evidence>
<dbReference type="AlphaFoldDB" id="A0A9P3LYD3"/>
<protein>
    <submittedName>
        <fullName evidence="6">Peptidoglycan-N-acetylglucosamine deacetylase</fullName>
    </submittedName>
</protein>
<name>A0A9P3LYD3_9FUNG</name>
<feature type="signal peptide" evidence="4">
    <location>
        <begin position="1"/>
        <end position="26"/>
    </location>
</feature>
<evidence type="ECO:0000256" key="3">
    <source>
        <dbReference type="SAM" id="MobiDB-lite"/>
    </source>
</evidence>
<accession>A0A9P3LYD3</accession>
<feature type="region of interest" description="Disordered" evidence="3">
    <location>
        <begin position="28"/>
        <end position="68"/>
    </location>
</feature>
<organism evidence="6 7">
    <name type="scientific">Entomortierella parvispora</name>
    <dbReference type="NCBI Taxonomy" id="205924"/>
    <lineage>
        <taxon>Eukaryota</taxon>
        <taxon>Fungi</taxon>
        <taxon>Fungi incertae sedis</taxon>
        <taxon>Mucoromycota</taxon>
        <taxon>Mortierellomycotina</taxon>
        <taxon>Mortierellomycetes</taxon>
        <taxon>Mortierellales</taxon>
        <taxon>Mortierellaceae</taxon>
        <taxon>Entomortierella</taxon>
    </lineage>
</organism>
<dbReference type="PANTHER" id="PTHR10587">
    <property type="entry name" value="GLYCOSYL TRANSFERASE-RELATED"/>
    <property type="match status" value="1"/>
</dbReference>
<dbReference type="InterPro" id="IPR002509">
    <property type="entry name" value="NODB_dom"/>
</dbReference>
<dbReference type="GO" id="GO:0016020">
    <property type="term" value="C:membrane"/>
    <property type="evidence" value="ECO:0007669"/>
    <property type="project" value="TreeGrafter"/>
</dbReference>
<dbReference type="EMBL" id="BQFW01000009">
    <property type="protein sequence ID" value="GJJ74755.1"/>
    <property type="molecule type" value="Genomic_DNA"/>
</dbReference>
<comment type="caution">
    <text evidence="6">The sequence shown here is derived from an EMBL/GenBank/DDBJ whole genome shotgun (WGS) entry which is preliminary data.</text>
</comment>
<feature type="compositionally biased region" description="Low complexity" evidence="3">
    <location>
        <begin position="374"/>
        <end position="383"/>
    </location>
</feature>
<evidence type="ECO:0000256" key="1">
    <source>
        <dbReference type="ARBA" id="ARBA00022723"/>
    </source>
</evidence>
<feature type="compositionally biased region" description="Low complexity" evidence="3">
    <location>
        <begin position="48"/>
        <end position="60"/>
    </location>
</feature>
<dbReference type="Proteomes" id="UP000827284">
    <property type="component" value="Unassembled WGS sequence"/>
</dbReference>
<evidence type="ECO:0000256" key="4">
    <source>
        <dbReference type="SAM" id="SignalP"/>
    </source>
</evidence>
<proteinExistence type="predicted"/>
<feature type="compositionally biased region" description="Low complexity" evidence="3">
    <location>
        <begin position="28"/>
        <end position="40"/>
    </location>
</feature>
<evidence type="ECO:0000313" key="7">
    <source>
        <dbReference type="Proteomes" id="UP000827284"/>
    </source>
</evidence>
<keyword evidence="1" id="KW-0479">Metal-binding</keyword>
<dbReference type="Pfam" id="PF01522">
    <property type="entry name" value="Polysacc_deac_1"/>
    <property type="match status" value="1"/>
</dbReference>
<reference evidence="6" key="2">
    <citation type="journal article" date="2022" name="Microbiol. Resour. Announc.">
        <title>Whole-Genome Sequence of Entomortierella parvispora E1425, a Mucoromycotan Fungus Associated with Burkholderiaceae-Related Endosymbiotic Bacteria.</title>
        <authorList>
            <person name="Herlambang A."/>
            <person name="Guo Y."/>
            <person name="Takashima Y."/>
            <person name="Narisawa K."/>
            <person name="Ohta H."/>
            <person name="Nishizawa T."/>
        </authorList>
    </citation>
    <scope>NUCLEOTIDE SEQUENCE</scope>
    <source>
        <strain evidence="6">E1425</strain>
    </source>
</reference>
<evidence type="ECO:0000256" key="2">
    <source>
        <dbReference type="ARBA" id="ARBA00022801"/>
    </source>
</evidence>
<dbReference type="GO" id="GO:0009272">
    <property type="term" value="P:fungal-type cell wall biogenesis"/>
    <property type="evidence" value="ECO:0007669"/>
    <property type="project" value="UniProtKB-ARBA"/>
</dbReference>
<keyword evidence="4" id="KW-0732">Signal</keyword>
<dbReference type="GO" id="GO:0046872">
    <property type="term" value="F:metal ion binding"/>
    <property type="evidence" value="ECO:0007669"/>
    <property type="project" value="UniProtKB-KW"/>
</dbReference>
<dbReference type="InterPro" id="IPR011330">
    <property type="entry name" value="Glyco_hydro/deAcase_b/a-brl"/>
</dbReference>
<feature type="region of interest" description="Disordered" evidence="3">
    <location>
        <begin position="351"/>
        <end position="384"/>
    </location>
</feature>
<keyword evidence="7" id="KW-1185">Reference proteome</keyword>
<dbReference type="OrthoDB" id="407355at2759"/>
<evidence type="ECO:0000259" key="5">
    <source>
        <dbReference type="PROSITE" id="PS51677"/>
    </source>
</evidence>
<dbReference type="PROSITE" id="PS51677">
    <property type="entry name" value="NODB"/>
    <property type="match status" value="1"/>
</dbReference>
<feature type="domain" description="NodB homology" evidence="5">
    <location>
        <begin position="131"/>
        <end position="323"/>
    </location>
</feature>
<dbReference type="SUPFAM" id="SSF88713">
    <property type="entry name" value="Glycoside hydrolase/deacetylase"/>
    <property type="match status" value="1"/>
</dbReference>
<gene>
    <name evidence="6" type="ORF">EMPS_07113</name>
</gene>
<feature type="chain" id="PRO_5040162263" evidence="4">
    <location>
        <begin position="27"/>
        <end position="442"/>
    </location>
</feature>
<dbReference type="GO" id="GO:0005975">
    <property type="term" value="P:carbohydrate metabolic process"/>
    <property type="evidence" value="ECO:0007669"/>
    <property type="project" value="InterPro"/>
</dbReference>
<dbReference type="Gene3D" id="3.20.20.370">
    <property type="entry name" value="Glycoside hydrolase/deacetylase"/>
    <property type="match status" value="1"/>
</dbReference>
<dbReference type="GO" id="GO:0004099">
    <property type="term" value="F:chitin deacetylase activity"/>
    <property type="evidence" value="ECO:0007669"/>
    <property type="project" value="TreeGrafter"/>
</dbReference>
<reference evidence="6" key="1">
    <citation type="submission" date="2021-11" db="EMBL/GenBank/DDBJ databases">
        <authorList>
            <person name="Herlambang A."/>
            <person name="Guo Y."/>
            <person name="Takashima Y."/>
            <person name="Nishizawa T."/>
        </authorList>
    </citation>
    <scope>NUCLEOTIDE SEQUENCE</scope>
    <source>
        <strain evidence="6">E1425</strain>
    </source>
</reference>
<dbReference type="InterPro" id="IPR050248">
    <property type="entry name" value="Polysacc_deacetylase_ArnD"/>
</dbReference>
<dbReference type="PANTHER" id="PTHR10587:SF133">
    <property type="entry name" value="CHITIN DEACETYLASE 1-RELATED"/>
    <property type="match status" value="1"/>
</dbReference>
<sequence>MLSTSISGFVPFVICCVLLLLTGVQGSPASAPTSASGAPSHKAKASKPQRASSSSSTPASIYPPPDLVPSLDSPEVQQWLQEVDLSQAPNIPSNKGEPPTCGTGWTLNPKSCYTPCQECSADDVVTCPDQDVWGLTFDDGPSKATPALLQFLEKKQLKATFFLIGGNVVQFPELAKKESESGHHLASHTWSHHPLTTLTNQQIVAEMKWTEKAIMDATGHKVRYMRPPYGDVDNRVRFVLKQMGYVVVDWSDTFDTLDWQIPLHHRTRKEAEVGFQASIQKYLARKAAGKPGFISLEHDLADINVDLAQTLITYGANNNLTIRSIADCLHDPNPYAAINYAPGVNGVAVGSIPPSSTPKSDTDGLDLPQYRGKTSSTSSGGLSRFSPRQQHFLGNLFFGSRASAGTADGHNATRFSRWLVAVERISWSGAILVSFVAGLASL</sequence>
<keyword evidence="2" id="KW-0378">Hydrolase</keyword>